<accession>A0ABU7JSR4</accession>
<reference evidence="2 3" key="1">
    <citation type="submission" date="2023-08" db="EMBL/GenBank/DDBJ databases">
        <authorList>
            <person name="Girao M."/>
            <person name="Carvalho M.F."/>
        </authorList>
    </citation>
    <scope>NUCLEOTIDE SEQUENCE [LARGE SCALE GENOMIC DNA]</scope>
    <source>
        <strain evidence="2 3">CC-R104</strain>
    </source>
</reference>
<dbReference type="Pfam" id="PF03720">
    <property type="entry name" value="UDPG_MGDP_dh_C"/>
    <property type="match status" value="1"/>
</dbReference>
<protein>
    <submittedName>
        <fullName evidence="2">UDP binding domain-containing protein</fullName>
    </submittedName>
</protein>
<organism evidence="2 3">
    <name type="scientific">Rhodococcus chondri</name>
    <dbReference type="NCBI Taxonomy" id="3065941"/>
    <lineage>
        <taxon>Bacteria</taxon>
        <taxon>Bacillati</taxon>
        <taxon>Actinomycetota</taxon>
        <taxon>Actinomycetes</taxon>
        <taxon>Mycobacteriales</taxon>
        <taxon>Nocardiaceae</taxon>
        <taxon>Rhodococcus</taxon>
    </lineage>
</organism>
<name>A0ABU7JSR4_9NOCA</name>
<evidence type="ECO:0000313" key="3">
    <source>
        <dbReference type="Proteomes" id="UP001331936"/>
    </source>
</evidence>
<keyword evidence="3" id="KW-1185">Reference proteome</keyword>
<dbReference type="InterPro" id="IPR014027">
    <property type="entry name" value="UDP-Glc/GDP-Man_DH_C"/>
</dbReference>
<dbReference type="PANTHER" id="PTHR43750">
    <property type="entry name" value="UDP-GLUCOSE 6-DEHYDROGENASE TUAD"/>
    <property type="match status" value="1"/>
</dbReference>
<comment type="caution">
    <text evidence="2">The sequence shown here is derived from an EMBL/GenBank/DDBJ whole genome shotgun (WGS) entry which is preliminary data.</text>
</comment>
<feature type="domain" description="UDP-glucose/GDP-mannose dehydrogenase C-terminal" evidence="1">
    <location>
        <begin position="15"/>
        <end position="116"/>
    </location>
</feature>
<dbReference type="EMBL" id="JAUZMZ010000067">
    <property type="protein sequence ID" value="MEE2033066.1"/>
    <property type="molecule type" value="Genomic_DNA"/>
</dbReference>
<sequence>MTGSPCGSLHGVRIALLGLTFKSGTSDLRDSPALAVASELKKAGAVLCGYDPALSPGAESPLCGLDLAEDPYRAAQGADALVVLTEWPQFATLDWSRLGDAVRCRTIVDTRNVVDEKSVAVQGFTLHGNGFEASGREGR</sequence>
<gene>
    <name evidence="2" type="ORF">Q8814_13240</name>
</gene>
<dbReference type="Proteomes" id="UP001331936">
    <property type="component" value="Unassembled WGS sequence"/>
</dbReference>
<dbReference type="PANTHER" id="PTHR43750:SF3">
    <property type="entry name" value="UDP-GLUCOSE 6-DEHYDROGENASE TUAD"/>
    <property type="match status" value="1"/>
</dbReference>
<dbReference type="SUPFAM" id="SSF52413">
    <property type="entry name" value="UDP-glucose/GDP-mannose dehydrogenase C-terminal domain"/>
    <property type="match status" value="1"/>
</dbReference>
<dbReference type="Gene3D" id="3.40.50.720">
    <property type="entry name" value="NAD(P)-binding Rossmann-like Domain"/>
    <property type="match status" value="1"/>
</dbReference>
<dbReference type="SMART" id="SM00984">
    <property type="entry name" value="UDPG_MGDP_dh_C"/>
    <property type="match status" value="1"/>
</dbReference>
<dbReference type="InterPro" id="IPR036220">
    <property type="entry name" value="UDP-Glc/GDP-Man_DH_C_sf"/>
</dbReference>
<evidence type="ECO:0000313" key="2">
    <source>
        <dbReference type="EMBL" id="MEE2033066.1"/>
    </source>
</evidence>
<evidence type="ECO:0000259" key="1">
    <source>
        <dbReference type="SMART" id="SM00984"/>
    </source>
</evidence>
<proteinExistence type="predicted"/>